<dbReference type="Proteomes" id="UP001501710">
    <property type="component" value="Unassembled WGS sequence"/>
</dbReference>
<protein>
    <submittedName>
        <fullName evidence="1">Uncharacterized protein</fullName>
    </submittedName>
</protein>
<dbReference type="EMBL" id="BAABAS010000019">
    <property type="protein sequence ID" value="GAA4237847.1"/>
    <property type="molecule type" value="Genomic_DNA"/>
</dbReference>
<dbReference type="RefSeq" id="WP_344901003.1">
    <property type="nucleotide sequence ID" value="NZ_BAABAS010000019.1"/>
</dbReference>
<proteinExistence type="predicted"/>
<sequence>MGHLREPSEQAQLTVWTSGEAELDTGDLTTGASTSTHYELATPQDFTSCLDDLAKHLNP</sequence>
<name>A0ABP8CD54_9ACTN</name>
<evidence type="ECO:0000313" key="2">
    <source>
        <dbReference type="Proteomes" id="UP001501710"/>
    </source>
</evidence>
<keyword evidence="2" id="KW-1185">Reference proteome</keyword>
<organism evidence="1 2">
    <name type="scientific">Actinomadura meridiana</name>
    <dbReference type="NCBI Taxonomy" id="559626"/>
    <lineage>
        <taxon>Bacteria</taxon>
        <taxon>Bacillati</taxon>
        <taxon>Actinomycetota</taxon>
        <taxon>Actinomycetes</taxon>
        <taxon>Streptosporangiales</taxon>
        <taxon>Thermomonosporaceae</taxon>
        <taxon>Actinomadura</taxon>
    </lineage>
</organism>
<gene>
    <name evidence="1" type="ORF">GCM10022254_51360</name>
</gene>
<accession>A0ABP8CD54</accession>
<comment type="caution">
    <text evidence="1">The sequence shown here is derived from an EMBL/GenBank/DDBJ whole genome shotgun (WGS) entry which is preliminary data.</text>
</comment>
<reference evidence="2" key="1">
    <citation type="journal article" date="2019" name="Int. J. Syst. Evol. Microbiol.">
        <title>The Global Catalogue of Microorganisms (GCM) 10K type strain sequencing project: providing services to taxonomists for standard genome sequencing and annotation.</title>
        <authorList>
            <consortium name="The Broad Institute Genomics Platform"/>
            <consortium name="The Broad Institute Genome Sequencing Center for Infectious Disease"/>
            <person name="Wu L."/>
            <person name="Ma J."/>
        </authorList>
    </citation>
    <scope>NUCLEOTIDE SEQUENCE [LARGE SCALE GENOMIC DNA]</scope>
    <source>
        <strain evidence="2">JCM 17440</strain>
    </source>
</reference>
<evidence type="ECO:0000313" key="1">
    <source>
        <dbReference type="EMBL" id="GAA4237847.1"/>
    </source>
</evidence>